<dbReference type="EMBL" id="JBBBNY010000004">
    <property type="protein sequence ID" value="MEI7036684.1"/>
    <property type="molecule type" value="Genomic_DNA"/>
</dbReference>
<dbReference type="SUPFAM" id="SSF51338">
    <property type="entry name" value="Composite domain of metallo-dependent hydrolases"/>
    <property type="match status" value="1"/>
</dbReference>
<gene>
    <name evidence="4" type="ORF">WAT24_07945</name>
</gene>
<dbReference type="Gene3D" id="3.20.20.140">
    <property type="entry name" value="Metal-dependent hydrolases"/>
    <property type="match status" value="2"/>
</dbReference>
<dbReference type="Proteomes" id="UP001381174">
    <property type="component" value="Unassembled WGS sequence"/>
</dbReference>
<accession>A0ABU8JBQ9</accession>
<evidence type="ECO:0000313" key="5">
    <source>
        <dbReference type="Proteomes" id="UP001381174"/>
    </source>
</evidence>
<dbReference type="SUPFAM" id="SSF51556">
    <property type="entry name" value="Metallo-dependent hydrolases"/>
    <property type="match status" value="1"/>
</dbReference>
<dbReference type="InterPro" id="IPR050287">
    <property type="entry name" value="MTA/SAH_deaminase"/>
</dbReference>
<dbReference type="InterPro" id="IPR032466">
    <property type="entry name" value="Metal_Hydrolase"/>
</dbReference>
<dbReference type="PANTHER" id="PTHR43794:SF11">
    <property type="entry name" value="AMIDOHYDROLASE-RELATED DOMAIN-CONTAINING PROTEIN"/>
    <property type="match status" value="1"/>
</dbReference>
<sequence length="403" mass="42753">MDAAPSPDTLLLGAAWWSGTGLARGPLPLRDGRIAASPPTAAWRLDLRGHLVFPGLVNAHEHLHVNAVPPLRDGAPFANSYAWIEAFRTHFGVPEVVVALAVPKAIRLRHGALKNLLAGTTCVVHHDPWHPALDATDFPVALLHEFGWSYALGGPDFGPPVQASFAATPPPRPWMIHLAEGTDAIARAELAELDRLGCLAANSVLVHGVGLDAAGIERVIAAGAAVVWCPGSNRRLLGRTLDPRRLCAAGRLLLGSDSRLSGERDLLEELRLALDRHGLTPTQLLRLVTTDAARLLGLTGRGRLQPGAHADLVIVEDRGGDPARNLLECTRGDLRAVVRGGLPCLADPDFASWFEAVRIETVAITLDGRPKLLDRRLADPAVLVLEPGLRATAAAALALAEAG</sequence>
<reference evidence="4 5" key="1">
    <citation type="journal article" date="2014" name="Int. J. Syst. Evol. Microbiol.">
        <title>Fulvimonas yonginensis sp. nov., isolated from greenhouse soil, and emended description of the genus Fulvimonas.</title>
        <authorList>
            <person name="Ahn J.H."/>
            <person name="Kim S.J."/>
            <person name="Weon H.Y."/>
            <person name="Hong S.B."/>
            <person name="Seok S.J."/>
            <person name="Kwon S.W."/>
        </authorList>
    </citation>
    <scope>NUCLEOTIDE SEQUENCE [LARGE SCALE GENOMIC DNA]</scope>
    <source>
        <strain evidence="4 5">KACC 16952</strain>
    </source>
</reference>
<evidence type="ECO:0000259" key="3">
    <source>
        <dbReference type="Pfam" id="PF01979"/>
    </source>
</evidence>
<dbReference type="InterPro" id="IPR006680">
    <property type="entry name" value="Amidohydro-rel"/>
</dbReference>
<evidence type="ECO:0000256" key="1">
    <source>
        <dbReference type="ARBA" id="ARBA00006745"/>
    </source>
</evidence>
<comment type="caution">
    <text evidence="4">The sequence shown here is derived from an EMBL/GenBank/DDBJ whole genome shotgun (WGS) entry which is preliminary data.</text>
</comment>
<dbReference type="Pfam" id="PF01979">
    <property type="entry name" value="Amidohydro_1"/>
    <property type="match status" value="1"/>
</dbReference>
<dbReference type="InterPro" id="IPR011059">
    <property type="entry name" value="Metal-dep_hydrolase_composite"/>
</dbReference>
<organism evidence="4 5">
    <name type="scientific">Fulvimonas yonginensis</name>
    <dbReference type="NCBI Taxonomy" id="1495200"/>
    <lineage>
        <taxon>Bacteria</taxon>
        <taxon>Pseudomonadati</taxon>
        <taxon>Pseudomonadota</taxon>
        <taxon>Gammaproteobacteria</taxon>
        <taxon>Lysobacterales</taxon>
        <taxon>Rhodanobacteraceae</taxon>
        <taxon>Fulvimonas</taxon>
    </lineage>
</organism>
<protein>
    <submittedName>
        <fullName evidence="4">Amidohydrolase family protein</fullName>
    </submittedName>
</protein>
<proteinExistence type="inferred from homology"/>
<dbReference type="RefSeq" id="WP_336807310.1">
    <property type="nucleotide sequence ID" value="NZ_JBBBNY010000004.1"/>
</dbReference>
<evidence type="ECO:0000256" key="2">
    <source>
        <dbReference type="ARBA" id="ARBA00022801"/>
    </source>
</evidence>
<keyword evidence="5" id="KW-1185">Reference proteome</keyword>
<dbReference type="Gene3D" id="2.30.40.10">
    <property type="entry name" value="Urease, subunit C, domain 1"/>
    <property type="match status" value="1"/>
</dbReference>
<dbReference type="PANTHER" id="PTHR43794">
    <property type="entry name" value="AMINOHYDROLASE SSNA-RELATED"/>
    <property type="match status" value="1"/>
</dbReference>
<comment type="similarity">
    <text evidence="1">Belongs to the metallo-dependent hydrolases superfamily. ATZ/TRZ family.</text>
</comment>
<evidence type="ECO:0000313" key="4">
    <source>
        <dbReference type="EMBL" id="MEI7036684.1"/>
    </source>
</evidence>
<feature type="domain" description="Amidohydrolase-related" evidence="3">
    <location>
        <begin position="175"/>
        <end position="347"/>
    </location>
</feature>
<name>A0ABU8JBQ9_9GAMM</name>
<keyword evidence="2" id="KW-0378">Hydrolase</keyword>